<dbReference type="SUPFAM" id="SSF50156">
    <property type="entry name" value="PDZ domain-like"/>
    <property type="match status" value="2"/>
</dbReference>
<dbReference type="PANTHER" id="PTHR43343:SF3">
    <property type="entry name" value="PROTEASE DO-LIKE 8, CHLOROPLASTIC"/>
    <property type="match status" value="1"/>
</dbReference>
<organism evidence="9 10">
    <name type="scientific">Candidatus Avitreponema avistercoris</name>
    <dbReference type="NCBI Taxonomy" id="2840705"/>
    <lineage>
        <taxon>Bacteria</taxon>
        <taxon>Pseudomonadati</taxon>
        <taxon>Spirochaetota</taxon>
        <taxon>Spirochaetia</taxon>
        <taxon>Spirochaetales</taxon>
        <taxon>Candidatus Avitreponema</taxon>
    </lineage>
</organism>
<proteinExistence type="predicted"/>
<dbReference type="PRINTS" id="PR00834">
    <property type="entry name" value="PROTEASES2C"/>
</dbReference>
<feature type="active site" description="Charge relay system" evidence="6">
    <location>
        <position position="130"/>
    </location>
</feature>
<feature type="domain" description="PDZ" evidence="8">
    <location>
        <begin position="347"/>
        <end position="447"/>
    </location>
</feature>
<evidence type="ECO:0000256" key="6">
    <source>
        <dbReference type="PIRSR" id="PIRSR611782-1"/>
    </source>
</evidence>
<reference evidence="9" key="2">
    <citation type="journal article" date="2021" name="PeerJ">
        <title>Extensive microbial diversity within the chicken gut microbiome revealed by metagenomics and culture.</title>
        <authorList>
            <person name="Gilroy R."/>
            <person name="Ravi A."/>
            <person name="Getino M."/>
            <person name="Pursley I."/>
            <person name="Horton D.L."/>
            <person name="Alikhan N.F."/>
            <person name="Baker D."/>
            <person name="Gharbi K."/>
            <person name="Hall N."/>
            <person name="Watson M."/>
            <person name="Adriaenssens E.M."/>
            <person name="Foster-Nyarko E."/>
            <person name="Jarju S."/>
            <person name="Secka A."/>
            <person name="Antonio M."/>
            <person name="Oren A."/>
            <person name="Chaudhuri R.R."/>
            <person name="La Ragione R."/>
            <person name="Hildebrand F."/>
            <person name="Pallen M.J."/>
        </authorList>
    </citation>
    <scope>NUCLEOTIDE SEQUENCE</scope>
    <source>
        <strain evidence="9">B3-4054</strain>
    </source>
</reference>
<feature type="active site" description="Charge relay system" evidence="6">
    <location>
        <position position="100"/>
    </location>
</feature>
<dbReference type="GO" id="GO:0006508">
    <property type="term" value="P:proteolysis"/>
    <property type="evidence" value="ECO:0007669"/>
    <property type="project" value="UniProtKB-KW"/>
</dbReference>
<dbReference type="AlphaFoldDB" id="A0A9D9ERL5"/>
<evidence type="ECO:0000313" key="9">
    <source>
        <dbReference type="EMBL" id="MBO8449979.1"/>
    </source>
</evidence>
<dbReference type="Gene3D" id="2.40.10.120">
    <property type="match status" value="1"/>
</dbReference>
<dbReference type="InterPro" id="IPR051201">
    <property type="entry name" value="Chloro_Bact_Ser_Proteases"/>
</dbReference>
<reference evidence="9" key="1">
    <citation type="submission" date="2020-10" db="EMBL/GenBank/DDBJ databases">
        <authorList>
            <person name="Gilroy R."/>
        </authorList>
    </citation>
    <scope>NUCLEOTIDE SEQUENCE</scope>
    <source>
        <strain evidence="9">B3-4054</strain>
    </source>
</reference>
<comment type="caution">
    <text evidence="9">The sequence shown here is derived from an EMBL/GenBank/DDBJ whole genome shotgun (WGS) entry which is preliminary data.</text>
</comment>
<evidence type="ECO:0000256" key="5">
    <source>
        <dbReference type="ARBA" id="ARBA00022825"/>
    </source>
</evidence>
<dbReference type="EMBL" id="JADIMS010000043">
    <property type="protein sequence ID" value="MBO8449979.1"/>
    <property type="molecule type" value="Genomic_DNA"/>
</dbReference>
<accession>A0A9D9ERL5</accession>
<keyword evidence="2" id="KW-0732">Signal</keyword>
<evidence type="ECO:0000256" key="3">
    <source>
        <dbReference type="ARBA" id="ARBA00022737"/>
    </source>
</evidence>
<evidence type="ECO:0000256" key="4">
    <source>
        <dbReference type="ARBA" id="ARBA00022801"/>
    </source>
</evidence>
<evidence type="ECO:0000256" key="2">
    <source>
        <dbReference type="ARBA" id="ARBA00022729"/>
    </source>
</evidence>
<feature type="binding site" evidence="7">
    <location>
        <begin position="204"/>
        <end position="206"/>
    </location>
    <ligand>
        <name>substrate</name>
    </ligand>
</feature>
<feature type="binding site" evidence="7">
    <location>
        <position position="130"/>
    </location>
    <ligand>
        <name>substrate</name>
    </ligand>
</feature>
<evidence type="ECO:0000259" key="8">
    <source>
        <dbReference type="PROSITE" id="PS50106"/>
    </source>
</evidence>
<dbReference type="InterPro" id="IPR011782">
    <property type="entry name" value="Pept_S1C_Do"/>
</dbReference>
<evidence type="ECO:0000313" key="10">
    <source>
        <dbReference type="Proteomes" id="UP000823616"/>
    </source>
</evidence>
<dbReference type="SUPFAM" id="SSF50494">
    <property type="entry name" value="Trypsin-like serine proteases"/>
    <property type="match status" value="1"/>
</dbReference>
<evidence type="ECO:0000256" key="1">
    <source>
        <dbReference type="ARBA" id="ARBA00022670"/>
    </source>
</evidence>
<protein>
    <submittedName>
        <fullName evidence="9">Do family serine endopeptidase</fullName>
    </submittedName>
</protein>
<dbReference type="SMART" id="SM00228">
    <property type="entry name" value="PDZ"/>
    <property type="match status" value="2"/>
</dbReference>
<keyword evidence="5" id="KW-0720">Serine protease</keyword>
<dbReference type="Pfam" id="PF13180">
    <property type="entry name" value="PDZ_2"/>
    <property type="match status" value="2"/>
</dbReference>
<keyword evidence="1" id="KW-0645">Protease</keyword>
<dbReference type="InterPro" id="IPR001940">
    <property type="entry name" value="Peptidase_S1C"/>
</dbReference>
<dbReference type="PROSITE" id="PS50106">
    <property type="entry name" value="PDZ"/>
    <property type="match status" value="2"/>
</dbReference>
<evidence type="ECO:0000256" key="7">
    <source>
        <dbReference type="PIRSR" id="PIRSR611782-2"/>
    </source>
</evidence>
<dbReference type="PANTHER" id="PTHR43343">
    <property type="entry name" value="PEPTIDASE S12"/>
    <property type="match status" value="1"/>
</dbReference>
<dbReference type="InterPro" id="IPR036034">
    <property type="entry name" value="PDZ_sf"/>
</dbReference>
<dbReference type="Proteomes" id="UP000823616">
    <property type="component" value="Unassembled WGS sequence"/>
</dbReference>
<feature type="binding site" evidence="7">
    <location>
        <position position="100"/>
    </location>
    <ligand>
        <name>substrate</name>
    </ligand>
</feature>
<dbReference type="InterPro" id="IPR009003">
    <property type="entry name" value="Peptidase_S1_PA"/>
</dbReference>
<feature type="domain" description="PDZ" evidence="8">
    <location>
        <begin position="262"/>
        <end position="317"/>
    </location>
</feature>
<dbReference type="Gene3D" id="2.30.42.10">
    <property type="match status" value="2"/>
</dbReference>
<dbReference type="InterPro" id="IPR001478">
    <property type="entry name" value="PDZ"/>
</dbReference>
<keyword evidence="3" id="KW-0677">Repeat</keyword>
<dbReference type="NCBIfam" id="TIGR02037">
    <property type="entry name" value="degP_htrA_DO"/>
    <property type="match status" value="1"/>
</dbReference>
<name>A0A9D9ERL5_9SPIR</name>
<dbReference type="Pfam" id="PF13365">
    <property type="entry name" value="Trypsin_2"/>
    <property type="match status" value="1"/>
</dbReference>
<feature type="active site" description="Charge relay system" evidence="6">
    <location>
        <position position="206"/>
    </location>
</feature>
<gene>
    <name evidence="9" type="ORF">IAA96_02620</name>
</gene>
<keyword evidence="4" id="KW-0378">Hydrolase</keyword>
<dbReference type="GO" id="GO:0004252">
    <property type="term" value="F:serine-type endopeptidase activity"/>
    <property type="evidence" value="ECO:0007669"/>
    <property type="project" value="InterPro"/>
</dbReference>
<sequence length="457" mass="48681">MPVAAPEISAEAGNFLEALQNANRAVAAAVLPSVATLDVFETRTVESSPLDGFPWFFFGRPDGNREDAPGRAREYEAEGLGSGVIIRREGNTYYLLTNHHVAGTASRIRVKLYDGREFSGTLIGGDERKDIALVSFESDDTSIAVARMGDSDLVQPGDIVFAVGSPLGYVSSLTQGVVSAVGRNGGPNGNINDFIQTDAAINQGNSGGPLVNIRGEVIGINSWIASSSGGSMGLGFSIPINNVKQAIDDFIAGGKINYGWLGVQLLQADREILESMGLENVTGALASQVFLGSPADKGGFLPGDYVTALNGEAVRSVDQLVRDVGDLRSGDTAEFTVLRGGETLTLTVRIDARDEELVADSSNLWPGFLPYELTGELRERLDLRANQKGVLVTNVMPKSPAAVMGLQSGDVVVQVNDRSVDSLTEFYAQLAGIPSGKEVWFTVLREGHELSTIRFRR</sequence>